<evidence type="ECO:0000313" key="2">
    <source>
        <dbReference type="EMBL" id="PPE75213.1"/>
    </source>
</evidence>
<keyword evidence="3" id="KW-1185">Reference proteome</keyword>
<accession>A0A2S5TJR3</accession>
<sequence>MERGSQDGVRGGMSAQVHSLYPGQQGADSLAPETAGELLRELRGLVMRGLGERLGRMFNGADDLLFDMSERAANNDQQRVYFDTMRAIRLGRARIAEQYETRIRESFDTLRAQVGGEQADPGEIDFENLALLESEDLEESIALSNMSGRAESAYQNALFELEKRLEWLGKHSPLQLPLTAIGPTGFCDAFRASLKVLEIEFSIKLVLYKLYERLVIGDLGPLYGEILGLFDRFGIHPEKKAAPRKPNPAMAGVGGAAAAAAAAASGLPPVGSPGPLPSLDEQTLGLLQQFGTQFPGLGGMVPGAGLGGAAMGPLGGAGGVGGAGGGYGNSSYAGAVLGNAYADAMLASELMSAARGQSVQGLDPGHAWAMTQRAGLVGRMFNEIVADPNLPRGVTGAMEDLRFPVIKTALSDVSFFSDPQHPVRSLINDLASMAASTRAGGAPAVQRFEELARKVKQQFDLNAETVRPKAREAAPLEESDIERFLDQQIAQGRERRQAIVEKVRKVVSQELELNTLTQPVPETLEPLLRSGWGPMMAMRLLRHGHDSELWRAGMELLHRVLFALNPKSPNARSAAEREALRRDIGVALAEVGMAEDRIDPLLSGLDQALDDVNHDAEEALKRQAREEAEAAELAVKKARAKAKGKTKDPDVHAEVPPPKAAPEPAPEPEPAASGERLLEQLLQIGSWFRVYDRSNHDTRWLKVTSWYPQTQRVSFAEFDGKNVLTLHTKDLYEDLISGRSEPIDSAPTTLNLLKTLREQSQPPASAAPAA</sequence>
<dbReference type="EMBL" id="PSNW01000002">
    <property type="protein sequence ID" value="PPE75213.1"/>
    <property type="molecule type" value="Genomic_DNA"/>
</dbReference>
<dbReference type="Proteomes" id="UP000238220">
    <property type="component" value="Unassembled WGS sequence"/>
</dbReference>
<proteinExistence type="predicted"/>
<name>A0A2S5TJR3_9GAMM</name>
<reference evidence="2 3" key="1">
    <citation type="submission" date="2018-02" db="EMBL/GenBank/DDBJ databases">
        <title>Genome sequencing of Solimonas sp. HR-BB.</title>
        <authorList>
            <person name="Lee Y."/>
            <person name="Jeon C.O."/>
        </authorList>
    </citation>
    <scope>NUCLEOTIDE SEQUENCE [LARGE SCALE GENOMIC DNA]</scope>
    <source>
        <strain evidence="2 3">HR-BB</strain>
    </source>
</reference>
<evidence type="ECO:0000256" key="1">
    <source>
        <dbReference type="SAM" id="MobiDB-lite"/>
    </source>
</evidence>
<organism evidence="2 3">
    <name type="scientific">Solimonas fluminis</name>
    <dbReference type="NCBI Taxonomy" id="2086571"/>
    <lineage>
        <taxon>Bacteria</taxon>
        <taxon>Pseudomonadati</taxon>
        <taxon>Pseudomonadota</taxon>
        <taxon>Gammaproteobacteria</taxon>
        <taxon>Nevskiales</taxon>
        <taxon>Nevskiaceae</taxon>
        <taxon>Solimonas</taxon>
    </lineage>
</organism>
<dbReference type="InterPro" id="IPR012434">
    <property type="entry name" value="DUF1631"/>
</dbReference>
<feature type="region of interest" description="Disordered" evidence="1">
    <location>
        <begin position="625"/>
        <end position="672"/>
    </location>
</feature>
<dbReference type="Pfam" id="PF07793">
    <property type="entry name" value="DUF1631"/>
    <property type="match status" value="2"/>
</dbReference>
<protein>
    <recommendedName>
        <fullName evidence="4">DUF1631 domain-containing protein</fullName>
    </recommendedName>
</protein>
<comment type="caution">
    <text evidence="2">The sequence shown here is derived from an EMBL/GenBank/DDBJ whole genome shotgun (WGS) entry which is preliminary data.</text>
</comment>
<gene>
    <name evidence="2" type="ORF">C3942_05935</name>
</gene>
<evidence type="ECO:0008006" key="4">
    <source>
        <dbReference type="Google" id="ProtNLM"/>
    </source>
</evidence>
<dbReference type="AlphaFoldDB" id="A0A2S5TJR3"/>
<feature type="compositionally biased region" description="Pro residues" evidence="1">
    <location>
        <begin position="655"/>
        <end position="669"/>
    </location>
</feature>
<dbReference type="OrthoDB" id="6188167at2"/>
<evidence type="ECO:0000313" key="3">
    <source>
        <dbReference type="Proteomes" id="UP000238220"/>
    </source>
</evidence>